<sequence length="156" mass="16315">MRSRALFHCRCHAAISFSEPFGVVDAAAETLALQHADLALDHVEPTGVFRGVVEFEATQDATGLGGRKCLIQRAGGVDRQIVLHDTDTGGIGIMDVDEFTHAVGVVHGGAAVCYLDVAPAAMRIEGDEEIDGAVAAVLIIVALALSWPGSADAPRR</sequence>
<proteinExistence type="predicted"/>
<keyword evidence="2" id="KW-1185">Reference proteome</keyword>
<gene>
    <name evidence="1" type="ORF">CQ13_34150</name>
</gene>
<accession>A0A0R3MG69</accession>
<dbReference type="Proteomes" id="UP000052023">
    <property type="component" value="Unassembled WGS sequence"/>
</dbReference>
<dbReference type="AlphaFoldDB" id="A0A0R3MG69"/>
<comment type="caution">
    <text evidence="1">The sequence shown here is derived from an EMBL/GenBank/DDBJ whole genome shotgun (WGS) entry which is preliminary data.</text>
</comment>
<dbReference type="EMBL" id="LLYA01000189">
    <property type="protein sequence ID" value="KRR19207.1"/>
    <property type="molecule type" value="Genomic_DNA"/>
</dbReference>
<evidence type="ECO:0000313" key="2">
    <source>
        <dbReference type="Proteomes" id="UP000052023"/>
    </source>
</evidence>
<organism evidence="1 2">
    <name type="scientific">Bradyrhizobium retamae</name>
    <dbReference type="NCBI Taxonomy" id="1300035"/>
    <lineage>
        <taxon>Bacteria</taxon>
        <taxon>Pseudomonadati</taxon>
        <taxon>Pseudomonadota</taxon>
        <taxon>Alphaproteobacteria</taxon>
        <taxon>Hyphomicrobiales</taxon>
        <taxon>Nitrobacteraceae</taxon>
        <taxon>Bradyrhizobium</taxon>
    </lineage>
</organism>
<evidence type="ECO:0000313" key="1">
    <source>
        <dbReference type="EMBL" id="KRR19207.1"/>
    </source>
</evidence>
<name>A0A0R3MG69_9BRAD</name>
<reference evidence="1 2" key="1">
    <citation type="submission" date="2014-03" db="EMBL/GenBank/DDBJ databases">
        <title>Bradyrhizobium valentinum sp. nov., isolated from effective nodules of Lupinus mariae-josephae, a lupine endemic of basic-lime soils in Eastern Spain.</title>
        <authorList>
            <person name="Duran D."/>
            <person name="Rey L."/>
            <person name="Navarro A."/>
            <person name="Busquets A."/>
            <person name="Imperial J."/>
            <person name="Ruiz-Argueso T."/>
        </authorList>
    </citation>
    <scope>NUCLEOTIDE SEQUENCE [LARGE SCALE GENOMIC DNA]</scope>
    <source>
        <strain evidence="1 2">Ro19</strain>
    </source>
</reference>
<protein>
    <submittedName>
        <fullName evidence="1">Uncharacterized protein</fullName>
    </submittedName>
</protein>